<dbReference type="Proteomes" id="UP001152795">
    <property type="component" value="Unassembled WGS sequence"/>
</dbReference>
<dbReference type="CDD" id="cd01647">
    <property type="entry name" value="RT_LTR"/>
    <property type="match status" value="1"/>
</dbReference>
<sequence length="611" mass="68686">MKAGLDLQSAVEIAKQSELVKSQLIERESLETKQIDEVQRQRNYRRGDWNKRQTLSFQQQQRCGRCNRKHVNESQCPARGKKCRKCAKIGHFAAVCRTKTVQRKAVGEISKKSDELVREWDETFFLGSVMSCNRDKDPWQVDLKLNGQPTKFNIDTGADITVIQEAIYSNLVPRPLLQSTTAVLQGPGGIIACIGEITAIFSYKLVEYSVRIVVVREENVNCLLGRELSTQMGLVKRVHEITDHSVFGDIGLLKCESVKIHLHDNAKPYSVSTPRRISFPLLPLVEAELKRMKDEGIIEEVTEPTEWCAPIVPIPKKNGQVRICVDLKKLNEAVKRERCVLPSLDDIAPSLHGSEVFSKLDAASGFWQIPLHPKSSKLTTFITPFGKPGTKVIMDDILVYGKSVEEHDSNLEEVLNTVQISELKLNKSNCEFRKEKLGYFGHRVGKNGVKPDPENVRAIVELSPPTSVSELRRLLGMINYLGKFLPDLSTVLQPLNDLLKGSSTWVWGPSQAETFEKVKQLISSAPVLAFYDPNRKTVVSSDASSYGLGGMLLQEGDDKSLRPVAFCSRTLRQTEQNYAQIEKECLAAVWTCEKFSRYLSGLPVFELRTDL</sequence>
<dbReference type="InterPro" id="IPR001995">
    <property type="entry name" value="Peptidase_A2_cat"/>
</dbReference>
<dbReference type="SUPFAM" id="SSF50630">
    <property type="entry name" value="Acid proteases"/>
    <property type="match status" value="1"/>
</dbReference>
<evidence type="ECO:0000313" key="6">
    <source>
        <dbReference type="Proteomes" id="UP001152795"/>
    </source>
</evidence>
<dbReference type="EMBL" id="CACRXK020009515">
    <property type="protein sequence ID" value="CAB4017360.1"/>
    <property type="molecule type" value="Genomic_DNA"/>
</dbReference>
<dbReference type="InterPro" id="IPR021109">
    <property type="entry name" value="Peptidase_aspartic_dom_sf"/>
</dbReference>
<dbReference type="GO" id="GO:0003723">
    <property type="term" value="F:RNA binding"/>
    <property type="evidence" value="ECO:0007669"/>
    <property type="project" value="UniProtKB-KW"/>
</dbReference>
<dbReference type="GO" id="GO:0006508">
    <property type="term" value="P:proteolysis"/>
    <property type="evidence" value="ECO:0007669"/>
    <property type="project" value="InterPro"/>
</dbReference>
<keyword evidence="4" id="KW-0229">DNA integration</keyword>
<dbReference type="InterPro" id="IPR041577">
    <property type="entry name" value="RT_RNaseH_2"/>
</dbReference>
<dbReference type="Pfam" id="PF17919">
    <property type="entry name" value="RT_RNaseH_2"/>
    <property type="match status" value="1"/>
</dbReference>
<dbReference type="GO" id="GO:0004190">
    <property type="term" value="F:aspartic-type endopeptidase activity"/>
    <property type="evidence" value="ECO:0007669"/>
    <property type="project" value="InterPro"/>
</dbReference>
<organism evidence="5 6">
    <name type="scientific">Paramuricea clavata</name>
    <name type="common">Red gorgonian</name>
    <name type="synonym">Violescent sea-whip</name>
    <dbReference type="NCBI Taxonomy" id="317549"/>
    <lineage>
        <taxon>Eukaryota</taxon>
        <taxon>Metazoa</taxon>
        <taxon>Cnidaria</taxon>
        <taxon>Anthozoa</taxon>
        <taxon>Octocorallia</taxon>
        <taxon>Malacalcyonacea</taxon>
        <taxon>Plexauridae</taxon>
        <taxon>Paramuricea</taxon>
    </lineage>
</organism>
<dbReference type="Gene3D" id="3.30.70.270">
    <property type="match status" value="2"/>
</dbReference>
<dbReference type="InterPro" id="IPR000477">
    <property type="entry name" value="RT_dom"/>
</dbReference>
<dbReference type="PANTHER" id="PTHR37984">
    <property type="entry name" value="PROTEIN CBG26694"/>
    <property type="match status" value="1"/>
</dbReference>
<keyword evidence="3" id="KW-0694">RNA-binding</keyword>
<dbReference type="PROSITE" id="PS50175">
    <property type="entry name" value="ASP_PROT_RETROV"/>
    <property type="match status" value="1"/>
</dbReference>
<evidence type="ECO:0000256" key="4">
    <source>
        <dbReference type="ARBA" id="ARBA00022908"/>
    </source>
</evidence>
<dbReference type="Gene3D" id="2.40.70.10">
    <property type="entry name" value="Acid Proteases"/>
    <property type="match status" value="1"/>
</dbReference>
<evidence type="ECO:0000313" key="5">
    <source>
        <dbReference type="EMBL" id="CAB4017360.1"/>
    </source>
</evidence>
<dbReference type="SUPFAM" id="SSF56672">
    <property type="entry name" value="DNA/RNA polymerases"/>
    <property type="match status" value="1"/>
</dbReference>
<keyword evidence="1" id="KW-0378">Hydrolase</keyword>
<dbReference type="CDD" id="cd09274">
    <property type="entry name" value="RNase_HI_RT_Ty3"/>
    <property type="match status" value="1"/>
</dbReference>
<dbReference type="PANTHER" id="PTHR37984:SF9">
    <property type="entry name" value="INTEGRASE CATALYTIC DOMAIN-CONTAINING PROTEIN"/>
    <property type="match status" value="1"/>
</dbReference>
<reference evidence="5" key="1">
    <citation type="submission" date="2020-04" db="EMBL/GenBank/DDBJ databases">
        <authorList>
            <person name="Alioto T."/>
            <person name="Alioto T."/>
            <person name="Gomez Garrido J."/>
        </authorList>
    </citation>
    <scope>NUCLEOTIDE SEQUENCE</scope>
    <source>
        <strain evidence="5">A484AB</strain>
    </source>
</reference>
<evidence type="ECO:0000256" key="2">
    <source>
        <dbReference type="ARBA" id="ARBA00022842"/>
    </source>
</evidence>
<proteinExistence type="predicted"/>
<dbReference type="OrthoDB" id="5984945at2759"/>
<dbReference type="Pfam" id="PF00078">
    <property type="entry name" value="RVT_1"/>
    <property type="match status" value="1"/>
</dbReference>
<dbReference type="InterPro" id="IPR001969">
    <property type="entry name" value="Aspartic_peptidase_AS"/>
</dbReference>
<keyword evidence="6" id="KW-1185">Reference proteome</keyword>
<dbReference type="Pfam" id="PF13975">
    <property type="entry name" value="gag-asp_proteas"/>
    <property type="match status" value="1"/>
</dbReference>
<evidence type="ECO:0000256" key="3">
    <source>
        <dbReference type="ARBA" id="ARBA00022884"/>
    </source>
</evidence>
<dbReference type="InterPro" id="IPR043502">
    <property type="entry name" value="DNA/RNA_pol_sf"/>
</dbReference>
<protein>
    <submittedName>
        <fullName evidence="5">Retrovirus-related Pol poly from transposon</fullName>
    </submittedName>
</protein>
<name>A0A7D9ETE8_PARCT</name>
<dbReference type="FunFam" id="3.30.70.270:FF:000026">
    <property type="entry name" value="Transposon Ty3-G Gag-Pol polyprotein"/>
    <property type="match status" value="1"/>
</dbReference>
<dbReference type="PROSITE" id="PS00141">
    <property type="entry name" value="ASP_PROTEASE"/>
    <property type="match status" value="1"/>
</dbReference>
<dbReference type="FunFam" id="3.30.70.270:FF:000003">
    <property type="entry name" value="Transposon Ty3-G Gag-Pol polyprotein"/>
    <property type="match status" value="1"/>
</dbReference>
<dbReference type="Gene3D" id="4.10.60.10">
    <property type="entry name" value="Zinc finger, CCHC-type"/>
    <property type="match status" value="1"/>
</dbReference>
<dbReference type="InterPro" id="IPR043128">
    <property type="entry name" value="Rev_trsase/Diguanyl_cyclase"/>
</dbReference>
<evidence type="ECO:0000256" key="1">
    <source>
        <dbReference type="ARBA" id="ARBA00022801"/>
    </source>
</evidence>
<dbReference type="AlphaFoldDB" id="A0A7D9ETE8"/>
<dbReference type="InterPro" id="IPR050951">
    <property type="entry name" value="Retrovirus_Pol_polyprotein"/>
</dbReference>
<comment type="caution">
    <text evidence="5">The sequence shown here is derived from an EMBL/GenBank/DDBJ whole genome shotgun (WGS) entry which is preliminary data.</text>
</comment>
<keyword evidence="2" id="KW-0460">Magnesium</keyword>
<gene>
    <name evidence="5" type="ORF">PACLA_8A058053</name>
</gene>
<accession>A0A7D9ETE8</accession>
<dbReference type="GO" id="GO:0015074">
    <property type="term" value="P:DNA integration"/>
    <property type="evidence" value="ECO:0007669"/>
    <property type="project" value="UniProtKB-KW"/>
</dbReference>